<evidence type="ECO:0000313" key="4">
    <source>
        <dbReference type="Proteomes" id="UP001360953"/>
    </source>
</evidence>
<gene>
    <name evidence="3" type="ORF">J3D65DRAFT_624384</name>
</gene>
<protein>
    <submittedName>
        <fullName evidence="3">Uncharacterized protein</fullName>
    </submittedName>
</protein>
<dbReference type="RefSeq" id="XP_066655252.1">
    <property type="nucleotide sequence ID" value="XM_066800245.1"/>
</dbReference>
<feature type="region of interest" description="Disordered" evidence="1">
    <location>
        <begin position="24"/>
        <end position="56"/>
    </location>
</feature>
<accession>A0ABR1LPK0</accession>
<dbReference type="EMBL" id="JBBPEH010000006">
    <property type="protein sequence ID" value="KAK7537101.1"/>
    <property type="molecule type" value="Genomic_DNA"/>
</dbReference>
<evidence type="ECO:0000256" key="1">
    <source>
        <dbReference type="SAM" id="MobiDB-lite"/>
    </source>
</evidence>
<dbReference type="GeneID" id="92033151"/>
<keyword evidence="2" id="KW-1133">Transmembrane helix</keyword>
<dbReference type="Proteomes" id="UP001360953">
    <property type="component" value="Unassembled WGS sequence"/>
</dbReference>
<sequence length="170" mass="18838">MASLNSSPPPYAAHTHQVTHAHPNTELHTMPSNGHIKIPNRSASPTRPKRQAASLRNVKECEPNEHPSEAECKHWYCRQSCNIFRVSATALQLAWVIAFVSIMAKHPTPSIALHHGCVAASMALHSVIGEVQDILKPAKQREVRWIYRVSHIALAASLIGATWWIPLNNS</sequence>
<proteinExistence type="predicted"/>
<evidence type="ECO:0000313" key="3">
    <source>
        <dbReference type="EMBL" id="KAK7537101.1"/>
    </source>
</evidence>
<evidence type="ECO:0000256" key="2">
    <source>
        <dbReference type="SAM" id="Phobius"/>
    </source>
</evidence>
<keyword evidence="4" id="KW-1185">Reference proteome</keyword>
<keyword evidence="2" id="KW-0812">Transmembrane</keyword>
<keyword evidence="2" id="KW-0472">Membrane</keyword>
<comment type="caution">
    <text evidence="3">The sequence shown here is derived from an EMBL/GenBank/DDBJ whole genome shotgun (WGS) entry which is preliminary data.</text>
</comment>
<organism evidence="3 4">
    <name type="scientific">Phyllosticta citribraziliensis</name>
    <dbReference type="NCBI Taxonomy" id="989973"/>
    <lineage>
        <taxon>Eukaryota</taxon>
        <taxon>Fungi</taxon>
        <taxon>Dikarya</taxon>
        <taxon>Ascomycota</taxon>
        <taxon>Pezizomycotina</taxon>
        <taxon>Dothideomycetes</taxon>
        <taxon>Dothideomycetes incertae sedis</taxon>
        <taxon>Botryosphaeriales</taxon>
        <taxon>Phyllostictaceae</taxon>
        <taxon>Phyllosticta</taxon>
    </lineage>
</organism>
<feature type="transmembrane region" description="Helical" evidence="2">
    <location>
        <begin position="149"/>
        <end position="167"/>
    </location>
</feature>
<reference evidence="3 4" key="1">
    <citation type="submission" date="2024-04" db="EMBL/GenBank/DDBJ databases">
        <title>Phyllosticta paracitricarpa is synonymous to the EU quarantine fungus P. citricarpa based on phylogenomic analyses.</title>
        <authorList>
            <consortium name="Lawrence Berkeley National Laboratory"/>
            <person name="Van ingen-buijs V.A."/>
            <person name="Van westerhoven A.C."/>
            <person name="Haridas S."/>
            <person name="Skiadas P."/>
            <person name="Martin F."/>
            <person name="Groenewald J.Z."/>
            <person name="Crous P.W."/>
            <person name="Seidl M.F."/>
        </authorList>
    </citation>
    <scope>NUCLEOTIDE SEQUENCE [LARGE SCALE GENOMIC DNA]</scope>
    <source>
        <strain evidence="3 4">CPC 17464</strain>
    </source>
</reference>
<name>A0ABR1LPK0_9PEZI</name>